<dbReference type="AlphaFoldDB" id="A0A8H4R073"/>
<dbReference type="EMBL" id="JAACJL010000015">
    <property type="protein sequence ID" value="KAF4620914.1"/>
    <property type="molecule type" value="Genomic_DNA"/>
</dbReference>
<keyword evidence="4" id="KW-1185">Reference proteome</keyword>
<feature type="compositionally biased region" description="Polar residues" evidence="1">
    <location>
        <begin position="288"/>
        <end position="300"/>
    </location>
</feature>
<dbReference type="Pfam" id="PF00650">
    <property type="entry name" value="CRAL_TRIO"/>
    <property type="match status" value="1"/>
</dbReference>
<comment type="caution">
    <text evidence="3">The sequence shown here is derived from an EMBL/GenBank/DDBJ whole genome shotgun (WGS) entry which is preliminary data.</text>
</comment>
<dbReference type="PROSITE" id="PS50191">
    <property type="entry name" value="CRAL_TRIO"/>
    <property type="match status" value="1"/>
</dbReference>
<evidence type="ECO:0000259" key="2">
    <source>
        <dbReference type="PROSITE" id="PS50191"/>
    </source>
</evidence>
<dbReference type="SMART" id="SM00516">
    <property type="entry name" value="SEC14"/>
    <property type="match status" value="1"/>
</dbReference>
<protein>
    <recommendedName>
        <fullName evidence="2">CRAL-TRIO domain-containing protein</fullName>
    </recommendedName>
</protein>
<gene>
    <name evidence="3" type="ORF">D9613_000308</name>
</gene>
<feature type="domain" description="CRAL-TRIO" evidence="2">
    <location>
        <begin position="113"/>
        <end position="261"/>
    </location>
</feature>
<dbReference type="InterPro" id="IPR036865">
    <property type="entry name" value="CRAL-TRIO_dom_sf"/>
</dbReference>
<organism evidence="3 4">
    <name type="scientific">Agrocybe pediades</name>
    <dbReference type="NCBI Taxonomy" id="84607"/>
    <lineage>
        <taxon>Eukaryota</taxon>
        <taxon>Fungi</taxon>
        <taxon>Dikarya</taxon>
        <taxon>Basidiomycota</taxon>
        <taxon>Agaricomycotina</taxon>
        <taxon>Agaricomycetes</taxon>
        <taxon>Agaricomycetidae</taxon>
        <taxon>Agaricales</taxon>
        <taxon>Agaricineae</taxon>
        <taxon>Strophariaceae</taxon>
        <taxon>Agrocybe</taxon>
    </lineage>
</organism>
<sequence length="374" mass="42701">MDTRSRLQTNRDALLEQYHSNLEDIYTLQDTLIRDILPSVTDELALTPEVQEWAKEWLSDTSSMFRLARRNKFTRSFSLEAIQKTLLWRIENLWPLEFPSPIPNLHCLPSDIRDPFGRPILVLEVTPVDQPVDSQKRAIIRAFEQLRLHLRSLYDSSEDDARPPLQYVVLLDLAQLSLQSINIDLFTWSIREVIPRYSGMIAAVFMLNYSWTHSGLWSVFKRLLPETALSRVFFPSNKELVEYFSPAALPQDYGGNLPSLALLEDPVRPLPPPVRETPDSSPIEPAENSATATLNPPSSSISCVETRSSIFSTWSSTQERPSPNAYDFVLDALAQTYYSRITTNFCAGCFTAYLTQKQRTSFSFKIYTPLAPVQ</sequence>
<name>A0A8H4R073_9AGAR</name>
<dbReference type="InterPro" id="IPR052432">
    <property type="entry name" value="PITP/CRAL-TRIO"/>
</dbReference>
<dbReference type="SUPFAM" id="SSF52087">
    <property type="entry name" value="CRAL/TRIO domain"/>
    <property type="match status" value="1"/>
</dbReference>
<dbReference type="PANTHER" id="PTHR46590:SF4">
    <property type="entry name" value="CRAL-TRIO DOMAIN-CONTAINING PROTEIN"/>
    <property type="match status" value="1"/>
</dbReference>
<feature type="region of interest" description="Disordered" evidence="1">
    <location>
        <begin position="271"/>
        <end position="300"/>
    </location>
</feature>
<reference evidence="3 4" key="1">
    <citation type="submission" date="2019-12" db="EMBL/GenBank/DDBJ databases">
        <authorList>
            <person name="Floudas D."/>
            <person name="Bentzer J."/>
            <person name="Ahren D."/>
            <person name="Johansson T."/>
            <person name="Persson P."/>
            <person name="Tunlid A."/>
        </authorList>
    </citation>
    <scope>NUCLEOTIDE SEQUENCE [LARGE SCALE GENOMIC DNA]</scope>
    <source>
        <strain evidence="3 4">CBS 102.39</strain>
    </source>
</reference>
<accession>A0A8H4R073</accession>
<dbReference type="Proteomes" id="UP000521872">
    <property type="component" value="Unassembled WGS sequence"/>
</dbReference>
<dbReference type="Gene3D" id="3.40.525.10">
    <property type="entry name" value="CRAL-TRIO lipid binding domain"/>
    <property type="match status" value="1"/>
</dbReference>
<proteinExistence type="predicted"/>
<dbReference type="InterPro" id="IPR001251">
    <property type="entry name" value="CRAL-TRIO_dom"/>
</dbReference>
<dbReference type="PANTHER" id="PTHR46590">
    <property type="entry name" value="PHOSPHATIDYLINOSITOL TRANSFER PROTEIN CSR1-RELATED"/>
    <property type="match status" value="1"/>
</dbReference>
<evidence type="ECO:0000256" key="1">
    <source>
        <dbReference type="SAM" id="MobiDB-lite"/>
    </source>
</evidence>
<dbReference type="CDD" id="cd00170">
    <property type="entry name" value="SEC14"/>
    <property type="match status" value="1"/>
</dbReference>
<evidence type="ECO:0000313" key="4">
    <source>
        <dbReference type="Proteomes" id="UP000521872"/>
    </source>
</evidence>
<evidence type="ECO:0000313" key="3">
    <source>
        <dbReference type="EMBL" id="KAF4620914.1"/>
    </source>
</evidence>